<dbReference type="PATRIC" id="fig|997883.3.peg.182"/>
<accession>A0A0E2AVM7</accession>
<dbReference type="EMBL" id="AGXN01000003">
    <property type="protein sequence ID" value="EIZ00026.1"/>
    <property type="molecule type" value="Genomic_DNA"/>
</dbReference>
<name>A0A0E2AVM7_BACFG</name>
<gene>
    <name evidence="1" type="ORF">HMPREF1056_00174</name>
</gene>
<sequence>MRCVKTLAQPFLCAKPGLSQARALLLPKVYVTLGIKFFVMAKLHFRPYIPNQTVLFPQRIDENIAADDPVRIVNAFFLMSLPVGRK</sequence>
<evidence type="ECO:0000313" key="2">
    <source>
        <dbReference type="Proteomes" id="UP000003879"/>
    </source>
</evidence>
<dbReference type="Proteomes" id="UP000003879">
    <property type="component" value="Unassembled WGS sequence"/>
</dbReference>
<protein>
    <submittedName>
        <fullName evidence="1">Uncharacterized protein</fullName>
    </submittedName>
</protein>
<proteinExistence type="predicted"/>
<organism evidence="1 2">
    <name type="scientific">Bacteroides fragilis CL07T12C05</name>
    <dbReference type="NCBI Taxonomy" id="997883"/>
    <lineage>
        <taxon>Bacteria</taxon>
        <taxon>Pseudomonadati</taxon>
        <taxon>Bacteroidota</taxon>
        <taxon>Bacteroidia</taxon>
        <taxon>Bacteroidales</taxon>
        <taxon>Bacteroidaceae</taxon>
        <taxon>Bacteroides</taxon>
    </lineage>
</organism>
<comment type="caution">
    <text evidence="1">The sequence shown here is derived from an EMBL/GenBank/DDBJ whole genome shotgun (WGS) entry which is preliminary data.</text>
</comment>
<reference evidence="1 2" key="1">
    <citation type="submission" date="2012-02" db="EMBL/GenBank/DDBJ databases">
        <title>The Genome Sequence of Bacteroides fragilis CL07T12C05.</title>
        <authorList>
            <consortium name="The Broad Institute Genome Sequencing Platform"/>
            <person name="Earl A."/>
            <person name="Ward D."/>
            <person name="Feldgarden M."/>
            <person name="Gevers D."/>
            <person name="Zitomersky N.L."/>
            <person name="Coyne M.J."/>
            <person name="Comstock L.E."/>
            <person name="Young S.K."/>
            <person name="Zeng Q."/>
            <person name="Gargeya S."/>
            <person name="Fitzgerald M."/>
            <person name="Haas B."/>
            <person name="Abouelleil A."/>
            <person name="Alvarado L."/>
            <person name="Arachchi H.M."/>
            <person name="Berlin A."/>
            <person name="Chapman S.B."/>
            <person name="Gearin G."/>
            <person name="Goldberg J."/>
            <person name="Griggs A."/>
            <person name="Gujja S."/>
            <person name="Hansen M."/>
            <person name="Heiman D."/>
            <person name="Howarth C."/>
            <person name="Larimer J."/>
            <person name="Lui A."/>
            <person name="MacDonald P.J.P."/>
            <person name="McCowen C."/>
            <person name="Montmayeur A."/>
            <person name="Murphy C."/>
            <person name="Neiman D."/>
            <person name="Pearson M."/>
            <person name="Priest M."/>
            <person name="Roberts A."/>
            <person name="Saif S."/>
            <person name="Shea T."/>
            <person name="Sisk P."/>
            <person name="Stolte C."/>
            <person name="Sykes S."/>
            <person name="Wortman J."/>
            <person name="Nusbaum C."/>
            <person name="Birren B."/>
        </authorList>
    </citation>
    <scope>NUCLEOTIDE SEQUENCE [LARGE SCALE GENOMIC DNA]</scope>
    <source>
        <strain evidence="1 2">CL07T12C05</strain>
    </source>
</reference>
<evidence type="ECO:0000313" key="1">
    <source>
        <dbReference type="EMBL" id="EIZ00026.1"/>
    </source>
</evidence>
<dbReference type="HOGENOM" id="CLU_2491314_0_0_10"/>
<dbReference type="AlphaFoldDB" id="A0A0E2AVM7"/>